<keyword evidence="5" id="KW-0812">Transmembrane</keyword>
<dbReference type="Gene3D" id="1.20.1600.10">
    <property type="entry name" value="Outer membrane efflux proteins (OEP)"/>
    <property type="match status" value="1"/>
</dbReference>
<dbReference type="PANTHER" id="PTHR30026">
    <property type="entry name" value="OUTER MEMBRANE PROTEIN TOLC"/>
    <property type="match status" value="1"/>
</dbReference>
<comment type="caution">
    <text evidence="8">The sequence shown here is derived from an EMBL/GenBank/DDBJ whole genome shotgun (WGS) entry which is preliminary data.</text>
</comment>
<evidence type="ECO:0000313" key="9">
    <source>
        <dbReference type="Proteomes" id="UP000756860"/>
    </source>
</evidence>
<dbReference type="Pfam" id="PF02321">
    <property type="entry name" value="OEP"/>
    <property type="match status" value="2"/>
</dbReference>
<keyword evidence="6" id="KW-0472">Membrane</keyword>
<dbReference type="PANTHER" id="PTHR30026:SF21">
    <property type="entry name" value="SLR1270 PROTEIN"/>
    <property type="match status" value="1"/>
</dbReference>
<evidence type="ECO:0000256" key="1">
    <source>
        <dbReference type="ARBA" id="ARBA00004442"/>
    </source>
</evidence>
<protein>
    <submittedName>
        <fullName evidence="8">TolC family protein</fullName>
    </submittedName>
</protein>
<evidence type="ECO:0000256" key="2">
    <source>
        <dbReference type="ARBA" id="ARBA00007613"/>
    </source>
</evidence>
<name>A0ABS5SC55_9BACT</name>
<evidence type="ECO:0000256" key="4">
    <source>
        <dbReference type="ARBA" id="ARBA00022452"/>
    </source>
</evidence>
<dbReference type="EMBL" id="JAHCVK010000001">
    <property type="protein sequence ID" value="MBT0652186.1"/>
    <property type="molecule type" value="Genomic_DNA"/>
</dbReference>
<evidence type="ECO:0000313" key="8">
    <source>
        <dbReference type="EMBL" id="MBT0652186.1"/>
    </source>
</evidence>
<keyword evidence="7" id="KW-0998">Cell outer membrane</keyword>
<evidence type="ECO:0000256" key="5">
    <source>
        <dbReference type="ARBA" id="ARBA00022692"/>
    </source>
</evidence>
<evidence type="ECO:0000256" key="3">
    <source>
        <dbReference type="ARBA" id="ARBA00022448"/>
    </source>
</evidence>
<comment type="similarity">
    <text evidence="2">Belongs to the outer membrane factor (OMF) (TC 1.B.17) family.</text>
</comment>
<sequence>MTVKRIFTLSWLMVMFPLGAFAESDRLGLGDSIRLALEKNHLLKAALYERKAAERSVAIGRGGYLPRVYLEETAAVSNSPTRTFMMKLDEGRFGQSDFEIGNLNNPGRYSDFRTALTLEQPLLDFRIGRALEMARAEDASRSFALERRRQEVAFLVYGAYLEVQKAKAGLAVADQAVRDAREHQRLAQVRTAAGVGLKSDELRTRTFLSEMEQQQITAANNVLLGKLRLAQVVGMEAGETIDTTENLDAPVLKYTSQELVQEALATRPDLKEREQGTEKADAAVAMARSAYLPTVYGSATYQVNDHDVPFGRDNDSWVLAANLRWDLFDGMRRYNEVGRARLQQSATAEYLESYRKEVALQVQEAYLRREETGKRLEVARHTVLDAEEAVRLVSRRYENALATSVELLDAQTALNRTRVQLVDTESGYALATARLYHAAGIFLKEVAQ</sequence>
<comment type="subcellular location">
    <subcellularLocation>
        <location evidence="1">Cell outer membrane</location>
    </subcellularLocation>
</comment>
<keyword evidence="9" id="KW-1185">Reference proteome</keyword>
<dbReference type="RefSeq" id="WP_214174142.1">
    <property type="nucleotide sequence ID" value="NZ_JAHCVK010000001.1"/>
</dbReference>
<evidence type="ECO:0000256" key="6">
    <source>
        <dbReference type="ARBA" id="ARBA00023136"/>
    </source>
</evidence>
<reference evidence="8 9" key="1">
    <citation type="submission" date="2021-05" db="EMBL/GenBank/DDBJ databases">
        <title>The draft genome of Geobacter luticola JCM 17780.</title>
        <authorList>
            <person name="Xu Z."/>
            <person name="Masuda Y."/>
            <person name="Itoh H."/>
            <person name="Senoo K."/>
        </authorList>
    </citation>
    <scope>NUCLEOTIDE SEQUENCE [LARGE SCALE GENOMIC DNA]</scope>
    <source>
        <strain evidence="8 9">JCM 17780</strain>
    </source>
</reference>
<dbReference type="InterPro" id="IPR051906">
    <property type="entry name" value="TolC-like"/>
</dbReference>
<keyword evidence="3" id="KW-0813">Transport</keyword>
<accession>A0ABS5SC55</accession>
<organism evidence="8 9">
    <name type="scientific">Geomobilimonas luticola</name>
    <dbReference type="NCBI Taxonomy" id="1114878"/>
    <lineage>
        <taxon>Bacteria</taxon>
        <taxon>Pseudomonadati</taxon>
        <taxon>Thermodesulfobacteriota</taxon>
        <taxon>Desulfuromonadia</taxon>
        <taxon>Geobacterales</taxon>
        <taxon>Geobacteraceae</taxon>
        <taxon>Geomobilimonas</taxon>
    </lineage>
</organism>
<dbReference type="Proteomes" id="UP000756860">
    <property type="component" value="Unassembled WGS sequence"/>
</dbReference>
<gene>
    <name evidence="8" type="ORF">KI810_03905</name>
</gene>
<evidence type="ECO:0000256" key="7">
    <source>
        <dbReference type="ARBA" id="ARBA00023237"/>
    </source>
</evidence>
<dbReference type="SUPFAM" id="SSF56954">
    <property type="entry name" value="Outer membrane efflux proteins (OEP)"/>
    <property type="match status" value="1"/>
</dbReference>
<proteinExistence type="inferred from homology"/>
<keyword evidence="4" id="KW-1134">Transmembrane beta strand</keyword>
<dbReference type="InterPro" id="IPR003423">
    <property type="entry name" value="OMP_efflux"/>
</dbReference>